<reference evidence="2 3" key="1">
    <citation type="submission" date="2021-05" db="EMBL/GenBank/DDBJ databases">
        <title>Draft Whole Genome Sequencing Of Biosensor Chromobacterium violaceum Strain CV026 Reveals A Regulatory RNA In Chromobacterium violaceum Phenotype Regulatory Network.</title>
        <authorList>
            <person name="Hong K.W."/>
            <person name="Chan K.G."/>
            <person name="Chang C.-Y."/>
        </authorList>
    </citation>
    <scope>NUCLEOTIDE SEQUENCE [LARGE SCALE GENOMIC DNA]</scope>
    <source>
        <strain evidence="2 3">ATCC 31532</strain>
    </source>
</reference>
<dbReference type="Gene3D" id="3.10.450.50">
    <property type="match status" value="1"/>
</dbReference>
<dbReference type="Proteomes" id="UP000711178">
    <property type="component" value="Unassembled WGS sequence"/>
</dbReference>
<protein>
    <submittedName>
        <fullName evidence="2">DUF4440 domain-containing protein</fullName>
    </submittedName>
</protein>
<dbReference type="RefSeq" id="WP_043579044.1">
    <property type="nucleotide sequence ID" value="NZ_CP142381.1"/>
</dbReference>
<dbReference type="SUPFAM" id="SSF54427">
    <property type="entry name" value="NTF2-like"/>
    <property type="match status" value="1"/>
</dbReference>
<dbReference type="EMBL" id="JAHDTB010000037">
    <property type="protein sequence ID" value="MBW8290200.1"/>
    <property type="molecule type" value="Genomic_DNA"/>
</dbReference>
<dbReference type="InterPro" id="IPR027843">
    <property type="entry name" value="DUF4440"/>
</dbReference>
<dbReference type="InterPro" id="IPR032710">
    <property type="entry name" value="NTF2-like_dom_sf"/>
</dbReference>
<feature type="domain" description="DUF4440" evidence="1">
    <location>
        <begin position="15"/>
        <end position="121"/>
    </location>
</feature>
<dbReference type="GeneID" id="89685525"/>
<proteinExistence type="predicted"/>
<gene>
    <name evidence="2" type="ORF">KIF53_21400</name>
</gene>
<keyword evidence="3" id="KW-1185">Reference proteome</keyword>
<comment type="caution">
    <text evidence="2">The sequence shown here is derived from an EMBL/GenBank/DDBJ whole genome shotgun (WGS) entry which is preliminary data.</text>
</comment>
<sequence length="136" mass="14863">MTPSFLATGNLLPLLQQMEQTLHQPAARADAALLEHWLDDDFREIGRSGRQYDKAAIIAALLRENPDASAATHSSDYRLTLLAEDIALLTYRSAHAQADGALSGHALRSSIWKRVNGAWRLAFHQGTPACAAPTNF</sequence>
<name>A0ABS7FL74_9NEIS</name>
<evidence type="ECO:0000313" key="2">
    <source>
        <dbReference type="EMBL" id="MBW8290200.1"/>
    </source>
</evidence>
<organism evidence="2 3">
    <name type="scientific">Chromobacterium subtsugae</name>
    <dbReference type="NCBI Taxonomy" id="251747"/>
    <lineage>
        <taxon>Bacteria</taxon>
        <taxon>Pseudomonadati</taxon>
        <taxon>Pseudomonadota</taxon>
        <taxon>Betaproteobacteria</taxon>
        <taxon>Neisseriales</taxon>
        <taxon>Chromobacteriaceae</taxon>
        <taxon>Chromobacterium</taxon>
    </lineage>
</organism>
<accession>A0ABS7FL74</accession>
<evidence type="ECO:0000259" key="1">
    <source>
        <dbReference type="Pfam" id="PF14534"/>
    </source>
</evidence>
<evidence type="ECO:0000313" key="3">
    <source>
        <dbReference type="Proteomes" id="UP000711178"/>
    </source>
</evidence>
<dbReference type="Pfam" id="PF14534">
    <property type="entry name" value="DUF4440"/>
    <property type="match status" value="1"/>
</dbReference>